<keyword evidence="4" id="KW-1185">Reference proteome</keyword>
<gene>
    <name evidence="3" type="ORF">QVD17_37034</name>
</gene>
<reference evidence="3" key="1">
    <citation type="journal article" date="2023" name="bioRxiv">
        <title>Improved chromosome-level genome assembly for marigold (Tagetes erecta).</title>
        <authorList>
            <person name="Jiang F."/>
            <person name="Yuan L."/>
            <person name="Wang S."/>
            <person name="Wang H."/>
            <person name="Xu D."/>
            <person name="Wang A."/>
            <person name="Fan W."/>
        </authorList>
    </citation>
    <scope>NUCLEOTIDE SEQUENCE</scope>
    <source>
        <strain evidence="3">WSJ</strain>
        <tissue evidence="3">Leaf</tissue>
    </source>
</reference>
<feature type="domain" description="PGG" evidence="2">
    <location>
        <begin position="590"/>
        <end position="702"/>
    </location>
</feature>
<name>A0AAD8JTT5_TARER</name>
<evidence type="ECO:0000313" key="4">
    <source>
        <dbReference type="Proteomes" id="UP001229421"/>
    </source>
</evidence>
<dbReference type="Gene3D" id="1.25.40.20">
    <property type="entry name" value="Ankyrin repeat-containing domain"/>
    <property type="match status" value="2"/>
</dbReference>
<evidence type="ECO:0000259" key="2">
    <source>
        <dbReference type="Pfam" id="PF13962"/>
    </source>
</evidence>
<dbReference type="Pfam" id="PF13962">
    <property type="entry name" value="PGG"/>
    <property type="match status" value="1"/>
</dbReference>
<comment type="caution">
    <text evidence="3">The sequence shown here is derived from an EMBL/GenBank/DDBJ whole genome shotgun (WGS) entry which is preliminary data.</text>
</comment>
<dbReference type="PANTHER" id="PTHR24177">
    <property type="entry name" value="CASKIN"/>
    <property type="match status" value="1"/>
</dbReference>
<keyword evidence="1" id="KW-0812">Transmembrane</keyword>
<sequence length="763" mass="87100">MFMMNEVYSTATQVSESKPLGQQDFNTSVSSFPNTRRLTPNLAREDLLTGDYNSIGYPLYHAAKRSDWNAAKAILDANPDLVRYCIARSGETPLHIAVTVKRSKLAEKFIENLVEMMEKEDFELQNRTFKTALNVAAAGGNIEAVKIIVKKNRDTTNIPGGLNQDLMPLYMAAMHGHYEVVKYLYELSNGSLDADGWDDENRGWLLAKCVEGDMFDVALKIAKRYPHLGSGSVLESLARRPDAFKTKTNIITRTINSGFALCGITSGVFERDNEALQMLKIIWEDIVSNRWNEIDTILRGSYYSIEEEAKRSSEKGILAMQLQLLVSEHLHNLDVETQRIMGGPPNEIQLHSGNNLDQALQLQKLIFKHLRSLRVETQNLINQENVIVFGMKDQALQLQNAISNHIMKMHADTNKIITQENPALNLYTLIYEQIGVMRDASTFTEYDSYQVLFTAAEMGNTPFLAEILSRRPNLMWRLNYDNQSIFHVAVKYRHVGVYNLLYETGSWKDLIIPYRDANDNNMLHLVGKMTIEERLADVSGPALQMQRELLWFKEVMNMTPPYYREEKNRDGLTPRELFSKEHKDLIKEGEKWMKDTASQCMVVAALIATIVFAVAFTVPGGYDQNTGIPMFYQKPIFVVFIVADAMSLFLSSASILTFLSILTSRYAERDFMRSLPKKLMLGLLTLFLSVATMMITFSVSFFTLYHNEVKWIPIFISVGATMPVFLYVMLQYHVLADVVRSTYGTEYLFKPSKQFLYYENPRV</sequence>
<dbReference type="Proteomes" id="UP001229421">
    <property type="component" value="Unassembled WGS sequence"/>
</dbReference>
<dbReference type="SMART" id="SM00248">
    <property type="entry name" value="ANK"/>
    <property type="match status" value="6"/>
</dbReference>
<feature type="transmembrane region" description="Helical" evidence="1">
    <location>
        <begin position="596"/>
        <end position="616"/>
    </location>
</feature>
<feature type="transmembrane region" description="Helical" evidence="1">
    <location>
        <begin position="636"/>
        <end position="662"/>
    </location>
</feature>
<accession>A0AAD8JTT5</accession>
<keyword evidence="1" id="KW-1133">Transmembrane helix</keyword>
<organism evidence="3 4">
    <name type="scientific">Tagetes erecta</name>
    <name type="common">African marigold</name>
    <dbReference type="NCBI Taxonomy" id="13708"/>
    <lineage>
        <taxon>Eukaryota</taxon>
        <taxon>Viridiplantae</taxon>
        <taxon>Streptophyta</taxon>
        <taxon>Embryophyta</taxon>
        <taxon>Tracheophyta</taxon>
        <taxon>Spermatophyta</taxon>
        <taxon>Magnoliopsida</taxon>
        <taxon>eudicotyledons</taxon>
        <taxon>Gunneridae</taxon>
        <taxon>Pentapetalae</taxon>
        <taxon>asterids</taxon>
        <taxon>campanulids</taxon>
        <taxon>Asterales</taxon>
        <taxon>Asteraceae</taxon>
        <taxon>Asteroideae</taxon>
        <taxon>Heliantheae alliance</taxon>
        <taxon>Tageteae</taxon>
        <taxon>Tagetes</taxon>
    </lineage>
</organism>
<dbReference type="InterPro" id="IPR002110">
    <property type="entry name" value="Ankyrin_rpt"/>
</dbReference>
<feature type="transmembrane region" description="Helical" evidence="1">
    <location>
        <begin position="711"/>
        <end position="730"/>
    </location>
</feature>
<dbReference type="GO" id="GO:0016020">
    <property type="term" value="C:membrane"/>
    <property type="evidence" value="ECO:0007669"/>
    <property type="project" value="TreeGrafter"/>
</dbReference>
<feature type="transmembrane region" description="Helical" evidence="1">
    <location>
        <begin position="683"/>
        <end position="705"/>
    </location>
</feature>
<dbReference type="InterPro" id="IPR026961">
    <property type="entry name" value="PGG_dom"/>
</dbReference>
<protein>
    <recommendedName>
        <fullName evidence="2">PGG domain-containing protein</fullName>
    </recommendedName>
</protein>
<dbReference type="EMBL" id="JAUHHV010000010">
    <property type="protein sequence ID" value="KAK1410497.1"/>
    <property type="molecule type" value="Genomic_DNA"/>
</dbReference>
<evidence type="ECO:0000256" key="1">
    <source>
        <dbReference type="SAM" id="Phobius"/>
    </source>
</evidence>
<evidence type="ECO:0000313" key="3">
    <source>
        <dbReference type="EMBL" id="KAK1410497.1"/>
    </source>
</evidence>
<proteinExistence type="predicted"/>
<keyword evidence="1" id="KW-0472">Membrane</keyword>
<dbReference type="PANTHER" id="PTHR24177:SF472">
    <property type="entry name" value="PGG DOMAIN-CONTAINING PROTEIN"/>
    <property type="match status" value="1"/>
</dbReference>
<dbReference type="InterPro" id="IPR036770">
    <property type="entry name" value="Ankyrin_rpt-contain_sf"/>
</dbReference>
<dbReference type="AlphaFoldDB" id="A0AAD8JTT5"/>
<dbReference type="Pfam" id="PF12796">
    <property type="entry name" value="Ank_2"/>
    <property type="match status" value="1"/>
</dbReference>
<dbReference type="SUPFAM" id="SSF48403">
    <property type="entry name" value="Ankyrin repeat"/>
    <property type="match status" value="1"/>
</dbReference>